<dbReference type="InterPro" id="IPR046341">
    <property type="entry name" value="SET_dom_sf"/>
</dbReference>
<evidence type="ECO:0000313" key="3">
    <source>
        <dbReference type="EMBL" id="KAG2495486.1"/>
    </source>
</evidence>
<dbReference type="EMBL" id="JAEHOE010000024">
    <property type="protein sequence ID" value="KAG2495486.1"/>
    <property type="molecule type" value="Genomic_DNA"/>
</dbReference>
<dbReference type="Gene3D" id="2.170.270.10">
    <property type="entry name" value="SET domain"/>
    <property type="match status" value="1"/>
</dbReference>
<feature type="domain" description="SET" evidence="2">
    <location>
        <begin position="1302"/>
        <end position="1476"/>
    </location>
</feature>
<protein>
    <recommendedName>
        <fullName evidence="2">SET domain-containing protein</fullName>
    </recommendedName>
</protein>
<dbReference type="OrthoDB" id="5376140at2759"/>
<feature type="region of interest" description="Disordered" evidence="1">
    <location>
        <begin position="1140"/>
        <end position="1171"/>
    </location>
</feature>
<feature type="region of interest" description="Disordered" evidence="1">
    <location>
        <begin position="569"/>
        <end position="614"/>
    </location>
</feature>
<proteinExistence type="predicted"/>
<feature type="compositionally biased region" description="Low complexity" evidence="1">
    <location>
        <begin position="582"/>
        <end position="614"/>
    </location>
</feature>
<accession>A0A835Y7A4</accession>
<feature type="compositionally biased region" description="Pro residues" evidence="1">
    <location>
        <begin position="351"/>
        <end position="364"/>
    </location>
</feature>
<evidence type="ECO:0000259" key="2">
    <source>
        <dbReference type="PROSITE" id="PS50280"/>
    </source>
</evidence>
<gene>
    <name evidence="3" type="ORF">HYH03_006430</name>
</gene>
<dbReference type="Proteomes" id="UP000612055">
    <property type="component" value="Unassembled WGS sequence"/>
</dbReference>
<dbReference type="CDD" id="cd08161">
    <property type="entry name" value="SET"/>
    <property type="match status" value="1"/>
</dbReference>
<dbReference type="InterPro" id="IPR001214">
    <property type="entry name" value="SET_dom"/>
</dbReference>
<feature type="compositionally biased region" description="Polar residues" evidence="1">
    <location>
        <begin position="867"/>
        <end position="879"/>
    </location>
</feature>
<name>A0A835Y7A4_9CHLO</name>
<dbReference type="SUPFAM" id="SSF82199">
    <property type="entry name" value="SET domain"/>
    <property type="match status" value="1"/>
</dbReference>
<feature type="compositionally biased region" description="Low complexity" evidence="1">
    <location>
        <begin position="1578"/>
        <end position="1587"/>
    </location>
</feature>
<feature type="region of interest" description="Disordered" evidence="1">
    <location>
        <begin position="338"/>
        <end position="366"/>
    </location>
</feature>
<organism evidence="3 4">
    <name type="scientific">Edaphochlamys debaryana</name>
    <dbReference type="NCBI Taxonomy" id="47281"/>
    <lineage>
        <taxon>Eukaryota</taxon>
        <taxon>Viridiplantae</taxon>
        <taxon>Chlorophyta</taxon>
        <taxon>core chlorophytes</taxon>
        <taxon>Chlorophyceae</taxon>
        <taxon>CS clade</taxon>
        <taxon>Chlamydomonadales</taxon>
        <taxon>Chlamydomonadales incertae sedis</taxon>
        <taxon>Edaphochlamys</taxon>
    </lineage>
</organism>
<keyword evidence="4" id="KW-1185">Reference proteome</keyword>
<evidence type="ECO:0000313" key="4">
    <source>
        <dbReference type="Proteomes" id="UP000612055"/>
    </source>
</evidence>
<feature type="region of interest" description="Disordered" evidence="1">
    <location>
        <begin position="1"/>
        <end position="23"/>
    </location>
</feature>
<dbReference type="PANTHER" id="PTHR24216">
    <property type="entry name" value="PAXILLIN-RELATED"/>
    <property type="match status" value="1"/>
</dbReference>
<dbReference type="PROSITE" id="PS50280">
    <property type="entry name" value="SET"/>
    <property type="match status" value="1"/>
</dbReference>
<feature type="compositionally biased region" description="Low complexity" evidence="1">
    <location>
        <begin position="215"/>
        <end position="230"/>
    </location>
</feature>
<dbReference type="PANTHER" id="PTHR24216:SF65">
    <property type="entry name" value="PAXILLIN-LIKE PROTEIN 1"/>
    <property type="match status" value="1"/>
</dbReference>
<feature type="region of interest" description="Disordered" evidence="1">
    <location>
        <begin position="1507"/>
        <end position="1587"/>
    </location>
</feature>
<reference evidence="3" key="1">
    <citation type="journal article" date="2020" name="bioRxiv">
        <title>Comparative genomics of Chlamydomonas.</title>
        <authorList>
            <person name="Craig R.J."/>
            <person name="Hasan A.R."/>
            <person name="Ness R.W."/>
            <person name="Keightley P.D."/>
        </authorList>
    </citation>
    <scope>NUCLEOTIDE SEQUENCE</scope>
    <source>
        <strain evidence="3">CCAP 11/70</strain>
    </source>
</reference>
<feature type="region of interest" description="Disordered" evidence="1">
    <location>
        <begin position="858"/>
        <end position="902"/>
    </location>
</feature>
<feature type="region of interest" description="Disordered" evidence="1">
    <location>
        <begin position="186"/>
        <end position="240"/>
    </location>
</feature>
<sequence>MLSHAAPSPSEGPVSPTQLAHAASLGDAAMTRGAMTADEASFVGIRINRGPGMGVACLKWPQAVALFPEHMADPMVGAVVAAGGRPPNAVVRLLVAGPPQGGTYAEPQQLEGKLGTVKGVWTMWFGRAALTAMGVDWNNDREDWLHARLWHAGPLCLSVNWRVPAEVQAQLAAALPPPAAIPMPVPAARQPAASPAPRPAPAAAANGGGGGAGAGAAAAAGSGAATPAGAKPWETEPLSAEAASHVPVRLAKQGAGTAFLLPGQALALSPERADRSILCPSFIPHSFFVPRNRVLPHPAPPLPQALALFPEHVENVEQRGAEANVKVVLIVEPLAPEPPAAATPGGEGEASPPPPPPPPPPAPPLLLEAKLGRIKQGTWTLWFKKAPLAALGIDWDGEIPDTVEMRMWHAGPLRIKVAIPPQSGIGPVGRVSVPTTAAAAALWHAGGGALGTAGLQLQALLQGLTAAFKRQSPAPDTCAVLLSAPELTNGFLALDRSSMPAVGGLSSLIHGPGPFPMTLSLSLLKEEQQPTADAAAAAAAAPATPDAGAAGAGPAADAGVAAGGAAAEAGAPASTSGGGEGAAAQGAAAPAGGEGTASPDAAGAGPSSGATSGDETWEVALEDTGDGCFQLSDVSALYARLGAAEGDVLLFHSASPASPTAFRVSLQRASSLDEAVLAAGTRLPSEAQGTDAASVAAGLRDALLKASASAPNGPVVGARADVGSAPTVSAAAAAAAAAYALAPSDGTRAVIKVNSAGRYYGLPGALVHGALNHYLAGRDAAPLVLELRSEEQPESAARVIPLTVARHQHGTSRQYSISGLVVALRSVNAVPGDILELEVTSGSEGRLRGVLRRLTGPFFNGGGDASQDPNNPSASQTPASPGLPEDPWAAGADGDAGGAELAAPGSVKRQSLAGGGAVGPESALRADVRVRWGSMPFPRPLIDGPMKGYLQGKTGAVPLLLDLRHEDEPESALETVQFNVTRSIWSNRAGAPVEKYDISRLVPPLQKHGADVNDILELEVVGESRLRGTIRRNTAGHRVAASPSAADAEAGRPVALQQRAAVGIPRIKLEPLAGDRPQPLLLPSVRQAPRPGPTRLSDLEEDTFSAALELAEAAAAMPDAASLLRSIARLIDDHANRVGSRVRGEAEPSGGAAAGKAEPAAQRGQQLQASTATALTPEQQRLPASSLSAAHLQGCALSRDAVPPPALQPGELRLCGLTFHPELAPGVRSAMEAWEAGLAAQLAADGLTGGLADAAPEQLQIRVLESPATSAAGIQDYSIAADVALLLGLTTAFNAPLPEHAPQLGPRSLAPGPDEGCGGAGLFAAAALPKGAVLGVLGGYVMPKAAAKRLSYHGYRFLPDDAKAELATRAGPSAGEAGVRYAWQLLEGAFRFPMTGSPDTCDLSMLGYGSLAALINDPRREPRGWVEGNDVGDEGGAAARAANCGVVPVSVRGLTLPVLVALRDIQPGEQLLRDYGADWWTAFKGAWGMAEHRGLSAGSLLHPRAAASGLAGSDDGSGREEAMPQAEGVPAGEVPGQAEPETSLAQPLGKRPRSRSASPPPGQRQRLDGADDGGTQGAGQEAAVVPQ</sequence>
<feature type="compositionally biased region" description="Low complexity" evidence="1">
    <location>
        <begin position="885"/>
        <end position="902"/>
    </location>
</feature>
<evidence type="ECO:0000256" key="1">
    <source>
        <dbReference type="SAM" id="MobiDB-lite"/>
    </source>
</evidence>
<comment type="caution">
    <text evidence="3">The sequence shown here is derived from an EMBL/GenBank/DDBJ whole genome shotgun (WGS) entry which is preliminary data.</text>
</comment>
<feature type="compositionally biased region" description="Low complexity" evidence="1">
    <location>
        <begin position="1147"/>
        <end position="1161"/>
    </location>
</feature>